<dbReference type="PROSITE" id="PS51649">
    <property type="entry name" value="NPH3"/>
    <property type="match status" value="1"/>
</dbReference>
<dbReference type="InterPro" id="IPR027356">
    <property type="entry name" value="NPH3_dom"/>
</dbReference>
<dbReference type="CDD" id="cd09107">
    <property type="entry name" value="PLDc_vPLD3_4_5_like_2"/>
    <property type="match status" value="1"/>
</dbReference>
<evidence type="ECO:0000313" key="10">
    <source>
        <dbReference type="Proteomes" id="UP000501690"/>
    </source>
</evidence>
<sequence length="1082" mass="121310">MKFMKLGSKPDVLQADGNSIRYVSSELASDVTVNVGDVTFHLHKFPLLSKSNQLQKLVSKANEESSDDIYLDDFPGGPKAFEICAKFCYGMTVTLNAYNVVAARCAAEYLEMTEDVDRGNLVLKIEVFLNSSIFRCWKDSIIVLQTSKSLLPWSEDLKIIGRCIDSIASKTSVDPAYITWSYTYNRKLAEPDKIVEDKMTFLEKIESVPKDWWVEDICELDIDLYKRVMVAVKSKGRMDGLVIGEALKTYALRWIPDSVDTLVSGANASRTKSVVETIVCLLPYDNGIGCSCSFLLKLLRVAILVSADESSTKELMKSISLKLHEACVKDLLIPARSPQTTTYDVNLVQGLLNQYMEKGSCDMEVVEEKHGEDEYVLARRSLLNVGKLVDGYLGEIAHDPNLGLSSFADLSQSIPGFARPDHDGLYRAIDIYLKEHPELTKAERKKLCGLMEVRKLTADASMHAAQNEYLPLRVVVQVLFFDQVRSSISYQALGDNSTYDPSSSPMNRDEGCKKTMEPLNNQMSHLRIKDEELHKNGKLGKKNSKNSKSGLQLLPSRSRRIFDKLWSVRKVLGENRSSDTSGSSSSPTSLGHASSSSRCKAWLVQSIPTNMPHLPNVPGTLSTGDVLRWLAANSTTRLHIIAQYWQLLPSPNDPRSGDYGYTQRQMHEFGASEGVSLYQELDAAADRNVSIRLLSHSGVYPTFTSEPSKLAFGRPNVENVTLLLEDWWGSGIVHAKVWISDSRDVYIGSANNDWKSLTQVKELGIYFTNCPEIAKKVEVYFDNLWTLASLNSSAYTKTVFDQEWQVERKFPCWSHFIDHKERCKSPLPRYLKTPHVAGYPILSDPYMFVVSFQTPGNNYSTNLPQASYLSFAPPELLFGKYQADEQAWIDTIKSVGDKQTVRISTMDWLGQSQFMDQTIFWSSLSSAISEVVFSKNATVQLLVAYWGHSISNTDVYLKSLLYTNNLCSSSKYNKCFGKVEIKYYVVPGFNMTGPAIHGGSKTGNKYPDFTRVNHGKYAVSDVRAHIGTSNLVWDYFYTTAGVSFGTYNTAIVSQLREIFNADWNSPYAVPLEELEKGHKSSI</sequence>
<feature type="compositionally biased region" description="Polar residues" evidence="5">
    <location>
        <begin position="493"/>
        <end position="506"/>
    </location>
</feature>
<dbReference type="PROSITE" id="PS50035">
    <property type="entry name" value="PLD"/>
    <property type="match status" value="2"/>
</dbReference>
<dbReference type="CDD" id="cd18312">
    <property type="entry name" value="BTB_POZ_NPY3-like"/>
    <property type="match status" value="1"/>
</dbReference>
<dbReference type="InterPro" id="IPR043454">
    <property type="entry name" value="NPH3/RPT2-like"/>
</dbReference>
<feature type="domain" description="NPH3" evidence="8">
    <location>
        <begin position="211"/>
        <end position="485"/>
    </location>
</feature>
<evidence type="ECO:0000259" key="8">
    <source>
        <dbReference type="PROSITE" id="PS51649"/>
    </source>
</evidence>
<evidence type="ECO:0000256" key="4">
    <source>
        <dbReference type="PROSITE-ProRule" id="PRU00982"/>
    </source>
</evidence>
<feature type="compositionally biased region" description="Basic and acidic residues" evidence="5">
    <location>
        <begin position="507"/>
        <end position="516"/>
    </location>
</feature>
<dbReference type="Gene3D" id="3.30.710.10">
    <property type="entry name" value="Potassium Channel Kv1.1, Chain A"/>
    <property type="match status" value="1"/>
</dbReference>
<proteinExistence type="inferred from homology"/>
<comment type="similarity">
    <text evidence="4">Belongs to the NPH3 family.</text>
</comment>
<dbReference type="SUPFAM" id="SSF56024">
    <property type="entry name" value="Phospholipase D/nuclease"/>
    <property type="match status" value="2"/>
</dbReference>
<evidence type="ECO:0000256" key="5">
    <source>
        <dbReference type="SAM" id="MobiDB-lite"/>
    </source>
</evidence>
<dbReference type="InterPro" id="IPR025202">
    <property type="entry name" value="PLD-like_dom"/>
</dbReference>
<feature type="domain" description="PLD phosphodiesterase" evidence="6">
    <location>
        <begin position="1009"/>
        <end position="1035"/>
    </location>
</feature>
<protein>
    <recommendedName>
        <fullName evidence="11">Phospholipase D3/4</fullName>
    </recommendedName>
</protein>
<feature type="compositionally biased region" description="Low complexity" evidence="5">
    <location>
        <begin position="578"/>
        <end position="594"/>
    </location>
</feature>
<dbReference type="AlphaFoldDB" id="A0A4D6NUW3"/>
<comment type="pathway">
    <text evidence="2">Protein modification; protein ubiquitination.</text>
</comment>
<dbReference type="Pfam" id="PF03000">
    <property type="entry name" value="NPH3"/>
    <property type="match status" value="1"/>
</dbReference>
<dbReference type="SMART" id="SM00225">
    <property type="entry name" value="BTB"/>
    <property type="match status" value="1"/>
</dbReference>
<dbReference type="GO" id="GO:0016567">
    <property type="term" value="P:protein ubiquitination"/>
    <property type="evidence" value="ECO:0007669"/>
    <property type="project" value="UniProtKB-UniPathway"/>
</dbReference>
<name>A0A4D6NUW3_VIGUN</name>
<evidence type="ECO:0000256" key="3">
    <source>
        <dbReference type="ARBA" id="ARBA00022786"/>
    </source>
</evidence>
<dbReference type="Pfam" id="PF00651">
    <property type="entry name" value="BTB"/>
    <property type="match status" value="1"/>
</dbReference>
<dbReference type="InterPro" id="IPR001736">
    <property type="entry name" value="PLipase_D/transphosphatidylase"/>
</dbReference>
<feature type="domain" description="PLD phosphodiesterase" evidence="6">
    <location>
        <begin position="729"/>
        <end position="756"/>
    </location>
</feature>
<keyword evidence="10" id="KW-1185">Reference proteome</keyword>
<gene>
    <name evidence="9" type="ORF">DEO72_LG11g3322</name>
</gene>
<accession>A0A4D6NUW3</accession>
<dbReference type="Gene3D" id="3.30.870.10">
    <property type="entry name" value="Endonuclease Chain A"/>
    <property type="match status" value="2"/>
</dbReference>
<dbReference type="GO" id="GO:0012505">
    <property type="term" value="C:endomembrane system"/>
    <property type="evidence" value="ECO:0007669"/>
    <property type="project" value="UniProtKB-SubCell"/>
</dbReference>
<reference evidence="9 10" key="1">
    <citation type="submission" date="2019-04" db="EMBL/GenBank/DDBJ databases">
        <title>An improved genome assembly and genetic linkage map for asparagus bean, Vigna unguiculata ssp. sesquipedialis.</title>
        <authorList>
            <person name="Xia Q."/>
            <person name="Zhang R."/>
            <person name="Dong Y."/>
        </authorList>
    </citation>
    <scope>NUCLEOTIDE SEQUENCE [LARGE SCALE GENOMIC DNA]</scope>
    <source>
        <tissue evidence="9">Leaf</tissue>
    </source>
</reference>
<dbReference type="GO" id="GO:0003824">
    <property type="term" value="F:catalytic activity"/>
    <property type="evidence" value="ECO:0007669"/>
    <property type="project" value="InterPro"/>
</dbReference>
<dbReference type="SUPFAM" id="SSF54695">
    <property type="entry name" value="POZ domain"/>
    <property type="match status" value="1"/>
</dbReference>
<dbReference type="Pfam" id="PF13091">
    <property type="entry name" value="PLDc_2"/>
    <property type="match status" value="1"/>
</dbReference>
<dbReference type="Proteomes" id="UP000501690">
    <property type="component" value="Linkage Group LG11"/>
</dbReference>
<feature type="domain" description="BTB" evidence="7">
    <location>
        <begin position="29"/>
        <end position="97"/>
    </location>
</feature>
<evidence type="ECO:0000259" key="7">
    <source>
        <dbReference type="PROSITE" id="PS50097"/>
    </source>
</evidence>
<evidence type="ECO:0000313" key="9">
    <source>
        <dbReference type="EMBL" id="QCE16309.1"/>
    </source>
</evidence>
<dbReference type="PANTHER" id="PTHR32370">
    <property type="entry name" value="OS12G0117600 PROTEIN"/>
    <property type="match status" value="1"/>
</dbReference>
<feature type="region of interest" description="Disordered" evidence="5">
    <location>
        <begin position="493"/>
        <end position="528"/>
    </location>
</feature>
<evidence type="ECO:0008006" key="11">
    <source>
        <dbReference type="Google" id="ProtNLM"/>
    </source>
</evidence>
<keyword evidence="3" id="KW-0833">Ubl conjugation pathway</keyword>
<dbReference type="CDD" id="cd09106">
    <property type="entry name" value="PLDc_vPLD3_4_5_like_1"/>
    <property type="match status" value="1"/>
</dbReference>
<evidence type="ECO:0000256" key="1">
    <source>
        <dbReference type="ARBA" id="ARBA00004184"/>
    </source>
</evidence>
<comment type="subcellular location">
    <subcellularLocation>
        <location evidence="1">Endomembrane system</location>
        <topology evidence="1">Peripheral membrane protein</topology>
    </subcellularLocation>
</comment>
<organism evidence="9 10">
    <name type="scientific">Vigna unguiculata</name>
    <name type="common">Cowpea</name>
    <dbReference type="NCBI Taxonomy" id="3917"/>
    <lineage>
        <taxon>Eukaryota</taxon>
        <taxon>Viridiplantae</taxon>
        <taxon>Streptophyta</taxon>
        <taxon>Embryophyta</taxon>
        <taxon>Tracheophyta</taxon>
        <taxon>Spermatophyta</taxon>
        <taxon>Magnoliopsida</taxon>
        <taxon>eudicotyledons</taxon>
        <taxon>Gunneridae</taxon>
        <taxon>Pentapetalae</taxon>
        <taxon>rosids</taxon>
        <taxon>fabids</taxon>
        <taxon>Fabales</taxon>
        <taxon>Fabaceae</taxon>
        <taxon>Papilionoideae</taxon>
        <taxon>50 kb inversion clade</taxon>
        <taxon>NPAAA clade</taxon>
        <taxon>indigoferoid/millettioid clade</taxon>
        <taxon>Phaseoleae</taxon>
        <taxon>Vigna</taxon>
    </lineage>
</organism>
<dbReference type="PROSITE" id="PS50097">
    <property type="entry name" value="BTB"/>
    <property type="match status" value="1"/>
</dbReference>
<dbReference type="InterPro" id="IPR000210">
    <property type="entry name" value="BTB/POZ_dom"/>
</dbReference>
<dbReference type="InterPro" id="IPR011333">
    <property type="entry name" value="SKP1/BTB/POZ_sf"/>
</dbReference>
<dbReference type="UniPathway" id="UPA00143"/>
<evidence type="ECO:0000256" key="2">
    <source>
        <dbReference type="ARBA" id="ARBA00004906"/>
    </source>
</evidence>
<dbReference type="EMBL" id="CP039355">
    <property type="protein sequence ID" value="QCE16309.1"/>
    <property type="molecule type" value="Genomic_DNA"/>
</dbReference>
<evidence type="ECO:0000259" key="6">
    <source>
        <dbReference type="PROSITE" id="PS50035"/>
    </source>
</evidence>
<feature type="region of interest" description="Disordered" evidence="5">
    <location>
        <begin position="575"/>
        <end position="594"/>
    </location>
</feature>
<dbReference type="SMART" id="SM00155">
    <property type="entry name" value="PLDc"/>
    <property type="match status" value="2"/>
</dbReference>